<dbReference type="KEGG" id="lcd:clem_14665"/>
<dbReference type="PANTHER" id="PTHR36444">
    <property type="entry name" value="TRANSCRIPTIONAL REGULATOR PROTEIN YOBU-RELATED"/>
    <property type="match status" value="1"/>
</dbReference>
<dbReference type="EMBL" id="CP016397">
    <property type="protein sequence ID" value="ASQ47458.1"/>
    <property type="molecule type" value="Genomic_DNA"/>
</dbReference>
<gene>
    <name evidence="2" type="ORF">clem_14665</name>
</gene>
<dbReference type="AlphaFoldDB" id="A0A222P6I5"/>
<reference evidence="3" key="1">
    <citation type="submission" date="2016-07" db="EMBL/GenBank/DDBJ databases">
        <authorList>
            <person name="Florea S."/>
            <person name="Webb J.S."/>
            <person name="Jaromczyk J."/>
            <person name="Schardl C.L."/>
        </authorList>
    </citation>
    <scope>NUCLEOTIDE SEQUENCE [LARGE SCALE GENOMIC DNA]</scope>
    <source>
        <strain evidence="3">CDC-D5610</strain>
    </source>
</reference>
<organism evidence="2 3">
    <name type="scientific">Legionella clemsonensis</name>
    <dbReference type="NCBI Taxonomy" id="1867846"/>
    <lineage>
        <taxon>Bacteria</taxon>
        <taxon>Pseudomonadati</taxon>
        <taxon>Pseudomonadota</taxon>
        <taxon>Gammaproteobacteria</taxon>
        <taxon>Legionellales</taxon>
        <taxon>Legionellaceae</taxon>
        <taxon>Legionella</taxon>
    </lineage>
</organism>
<accession>A0A222P6I5</accession>
<dbReference type="PANTHER" id="PTHR36444:SF2">
    <property type="entry name" value="TRANSCRIPTIONAL REGULATOR PROTEIN YOBU-RELATED"/>
    <property type="match status" value="1"/>
</dbReference>
<dbReference type="SUPFAM" id="SSF55136">
    <property type="entry name" value="Probable bacterial effector-binding domain"/>
    <property type="match status" value="1"/>
</dbReference>
<dbReference type="Proteomes" id="UP000201728">
    <property type="component" value="Chromosome"/>
</dbReference>
<evidence type="ECO:0000313" key="2">
    <source>
        <dbReference type="EMBL" id="ASQ47458.1"/>
    </source>
</evidence>
<dbReference type="InterPro" id="IPR011256">
    <property type="entry name" value="Reg_factor_effector_dom_sf"/>
</dbReference>
<protein>
    <submittedName>
        <fullName evidence="2">Bacterial transcription activator, effector binding domain</fullName>
    </submittedName>
</protein>
<dbReference type="SMART" id="SM00871">
    <property type="entry name" value="AraC_E_bind"/>
    <property type="match status" value="1"/>
</dbReference>
<feature type="domain" description="AraC effector-binding" evidence="1">
    <location>
        <begin position="4"/>
        <end position="147"/>
    </location>
</feature>
<proteinExistence type="predicted"/>
<dbReference type="InterPro" id="IPR010499">
    <property type="entry name" value="AraC_E-bd"/>
</dbReference>
<dbReference type="Gene3D" id="3.20.80.10">
    <property type="entry name" value="Regulatory factor, effector binding domain"/>
    <property type="match status" value="1"/>
</dbReference>
<name>A0A222P6I5_9GAMM</name>
<keyword evidence="3" id="KW-1185">Reference proteome</keyword>
<sequence>MSAIQPALKPIDGFTVTGFTVRTKNSDEFNPETAKIPNLWQQFYSSNPTPNTIFAVYSGYESDANGSYDVTVGTLNNNQSVELSAVKINSGNYLVFQGKGPIPQTVIETWKRVWDYFTVETPYQRCFMTDFEEYKNSDEVAIYIGVK</sequence>
<dbReference type="InterPro" id="IPR053182">
    <property type="entry name" value="YobU-like_regulator"/>
</dbReference>
<dbReference type="RefSeq" id="WP_198333141.1">
    <property type="nucleotide sequence ID" value="NZ_CP016397.1"/>
</dbReference>
<dbReference type="Pfam" id="PF14526">
    <property type="entry name" value="Cass2"/>
    <property type="match status" value="1"/>
</dbReference>
<dbReference type="InterPro" id="IPR029441">
    <property type="entry name" value="Cass2"/>
</dbReference>
<evidence type="ECO:0000313" key="3">
    <source>
        <dbReference type="Proteomes" id="UP000201728"/>
    </source>
</evidence>
<evidence type="ECO:0000259" key="1">
    <source>
        <dbReference type="SMART" id="SM00871"/>
    </source>
</evidence>